<accession>A0A4R2GDI6</accession>
<keyword evidence="3" id="KW-1185">Reference proteome</keyword>
<dbReference type="PANTHER" id="PTHR33990">
    <property type="entry name" value="PROTEIN YJDN-RELATED"/>
    <property type="match status" value="1"/>
</dbReference>
<sequence>MKQAIQPYLHFNDNCIEAMKFYQSIFDGELEVMTVGDSPAKEQFPKELYNQVMHASLTNENLNIMASDMCCTFCFIRTPIPDLSGHFLGLHFFQK</sequence>
<evidence type="ECO:0000259" key="1">
    <source>
        <dbReference type="Pfam" id="PF06983"/>
    </source>
</evidence>
<dbReference type="InterPro" id="IPR028973">
    <property type="entry name" value="PhnB-like"/>
</dbReference>
<comment type="caution">
    <text evidence="2">The sequence shown here is derived from an EMBL/GenBank/DDBJ whole genome shotgun (WGS) entry which is preliminary data.</text>
</comment>
<evidence type="ECO:0000313" key="3">
    <source>
        <dbReference type="Proteomes" id="UP000295221"/>
    </source>
</evidence>
<evidence type="ECO:0000313" key="2">
    <source>
        <dbReference type="EMBL" id="TCO05369.1"/>
    </source>
</evidence>
<dbReference type="Pfam" id="PF06983">
    <property type="entry name" value="3-dmu-9_3-mt"/>
    <property type="match status" value="1"/>
</dbReference>
<dbReference type="GO" id="GO:0008168">
    <property type="term" value="F:methyltransferase activity"/>
    <property type="evidence" value="ECO:0007669"/>
    <property type="project" value="UniProtKB-KW"/>
</dbReference>
<dbReference type="Gene3D" id="3.10.180.10">
    <property type="entry name" value="2,3-Dihydroxybiphenyl 1,2-Dioxygenase, domain 1"/>
    <property type="match status" value="1"/>
</dbReference>
<proteinExistence type="predicted"/>
<keyword evidence="2" id="KW-0489">Methyltransferase</keyword>
<dbReference type="EMBL" id="SLWK01000016">
    <property type="protein sequence ID" value="TCO05369.1"/>
    <property type="molecule type" value="Genomic_DNA"/>
</dbReference>
<gene>
    <name evidence="2" type="ORF">EV194_1161</name>
</gene>
<dbReference type="InterPro" id="IPR029068">
    <property type="entry name" value="Glyas_Bleomycin-R_OHBP_Dase"/>
</dbReference>
<dbReference type="OrthoDB" id="9795306at2"/>
<keyword evidence="2" id="KW-0830">Ubiquinone</keyword>
<dbReference type="Proteomes" id="UP000295221">
    <property type="component" value="Unassembled WGS sequence"/>
</dbReference>
<dbReference type="GO" id="GO:0032259">
    <property type="term" value="P:methylation"/>
    <property type="evidence" value="ECO:0007669"/>
    <property type="project" value="UniProtKB-KW"/>
</dbReference>
<reference evidence="2 3" key="1">
    <citation type="submission" date="2019-03" db="EMBL/GenBank/DDBJ databases">
        <title>Genomic Encyclopedia of Type Strains, Phase IV (KMG-IV): sequencing the most valuable type-strain genomes for metagenomic binning, comparative biology and taxonomic classification.</title>
        <authorList>
            <person name="Goeker M."/>
        </authorList>
    </citation>
    <scope>NUCLEOTIDE SEQUENCE [LARGE SCALE GENOMIC DNA]</scope>
    <source>
        <strain evidence="2 3">DSM 24179</strain>
    </source>
</reference>
<protein>
    <submittedName>
        <fullName evidence="2">3-demethylubiquinone-9 3-methyltransferase</fullName>
    </submittedName>
</protein>
<dbReference type="AlphaFoldDB" id="A0A4R2GDI6"/>
<dbReference type="PANTHER" id="PTHR33990:SF1">
    <property type="entry name" value="PROTEIN YJDN"/>
    <property type="match status" value="1"/>
</dbReference>
<keyword evidence="2" id="KW-0808">Transferase</keyword>
<dbReference type="SUPFAM" id="SSF54593">
    <property type="entry name" value="Glyoxalase/Bleomycin resistance protein/Dihydroxybiphenyl dioxygenase"/>
    <property type="match status" value="1"/>
</dbReference>
<dbReference type="RefSeq" id="WP_132435027.1">
    <property type="nucleotide sequence ID" value="NZ_SLWK01000016.1"/>
</dbReference>
<organism evidence="2 3">
    <name type="scientific">Natronoflexus pectinivorans</name>
    <dbReference type="NCBI Taxonomy" id="682526"/>
    <lineage>
        <taxon>Bacteria</taxon>
        <taxon>Pseudomonadati</taxon>
        <taxon>Bacteroidota</taxon>
        <taxon>Bacteroidia</taxon>
        <taxon>Marinilabiliales</taxon>
        <taxon>Marinilabiliaceae</taxon>
        <taxon>Natronoflexus</taxon>
    </lineage>
</organism>
<feature type="domain" description="PhnB-like" evidence="1">
    <location>
        <begin position="4"/>
        <end position="75"/>
    </location>
</feature>
<name>A0A4R2GDI6_9BACT</name>